<evidence type="ECO:0000256" key="1">
    <source>
        <dbReference type="PROSITE-ProRule" id="PRU00409"/>
    </source>
</evidence>
<gene>
    <name evidence="3" type="ORF">E2626_08805</name>
</gene>
<comment type="caution">
    <text evidence="3">The sequence shown here is derived from an EMBL/GenBank/DDBJ whole genome shotgun (WGS) entry which is preliminary data.</text>
</comment>
<dbReference type="RefSeq" id="WP_134381375.1">
    <property type="nucleotide sequence ID" value="NZ_SORX01000004.1"/>
</dbReference>
<dbReference type="PROSITE" id="PS50975">
    <property type="entry name" value="ATP_GRASP"/>
    <property type="match status" value="1"/>
</dbReference>
<dbReference type="EMBL" id="SORX01000004">
    <property type="protein sequence ID" value="TFE01658.1"/>
    <property type="molecule type" value="Genomic_DNA"/>
</dbReference>
<evidence type="ECO:0000313" key="3">
    <source>
        <dbReference type="EMBL" id="TFE01658.1"/>
    </source>
</evidence>
<protein>
    <submittedName>
        <fullName evidence="3">ATP-grasp domain-containing protein</fullName>
    </submittedName>
</protein>
<dbReference type="OrthoDB" id="9803907at2"/>
<dbReference type="Pfam" id="PF15632">
    <property type="entry name" value="ATPgrasp_Ter"/>
    <property type="match status" value="1"/>
</dbReference>
<dbReference type="InterPro" id="IPR048764">
    <property type="entry name" value="PylC_N"/>
</dbReference>
<name>A0A4Y8LFQ4_9BACL</name>
<reference evidence="3 4" key="1">
    <citation type="submission" date="2019-03" db="EMBL/GenBank/DDBJ databases">
        <authorList>
            <person name="Yang Y."/>
        </authorList>
    </citation>
    <scope>NUCLEOTIDE SEQUENCE [LARGE SCALE GENOMIC DNA]</scope>
    <source>
        <strain evidence="3 4">ASL-1</strain>
    </source>
</reference>
<evidence type="ECO:0000259" key="2">
    <source>
        <dbReference type="PROSITE" id="PS50975"/>
    </source>
</evidence>
<feature type="domain" description="ATP-grasp" evidence="2">
    <location>
        <begin position="119"/>
        <end position="312"/>
    </location>
</feature>
<dbReference type="Gene3D" id="3.30.470.20">
    <property type="entry name" value="ATP-grasp fold, B domain"/>
    <property type="match status" value="1"/>
</dbReference>
<dbReference type="Gene3D" id="3.40.50.20">
    <property type="match status" value="1"/>
</dbReference>
<sequence>MNISTVLVTGIGGPTAQGILYSLQSLDDVRIIGADRRKITTGNQFCDKTYEISRYTSPENYIKDLKEIIEQEEVDAIFPSLHEELDLADMLTSELNIPVAIPESDYFQDLLDKEGLYKRMNLLHLDEYIPFYKGFSSNKEFSSIMKNNFQHAERVVVKEVRGYGAMGLRIVTNREGFMSALKKGESKVVSYDDYVEMDEKTRRIAMPYFSGAEFSVDVYVAGGKTVVEIPRERTGVSNGIVLEGKVLYKPELMKAAKKIGESLIKNGFFNLQFMDTEDGFKLTDLNPRFCGSQVMSLGANVNFPYLFIQHNVYNEPLKASPVWNVKMMRYRLPMFVKE</sequence>
<keyword evidence="1" id="KW-0067">ATP-binding</keyword>
<dbReference type="AlphaFoldDB" id="A0A4Y8LFQ4"/>
<keyword evidence="4" id="KW-1185">Reference proteome</keyword>
<dbReference type="Proteomes" id="UP000297776">
    <property type="component" value="Unassembled WGS sequence"/>
</dbReference>
<keyword evidence="1" id="KW-0547">Nucleotide-binding</keyword>
<dbReference type="Pfam" id="PF21360">
    <property type="entry name" value="PylC-like_N"/>
    <property type="match status" value="1"/>
</dbReference>
<dbReference type="InterPro" id="IPR011761">
    <property type="entry name" value="ATP-grasp"/>
</dbReference>
<organism evidence="3 4">
    <name type="scientific">Jeotgalibacillus salarius</name>
    <dbReference type="NCBI Taxonomy" id="546023"/>
    <lineage>
        <taxon>Bacteria</taxon>
        <taxon>Bacillati</taxon>
        <taxon>Bacillota</taxon>
        <taxon>Bacilli</taxon>
        <taxon>Bacillales</taxon>
        <taxon>Caryophanaceae</taxon>
        <taxon>Jeotgalibacillus</taxon>
    </lineage>
</organism>
<proteinExistence type="predicted"/>
<accession>A0A4Y8LFQ4</accession>
<evidence type="ECO:0000313" key="4">
    <source>
        <dbReference type="Proteomes" id="UP000297776"/>
    </source>
</evidence>
<dbReference type="GO" id="GO:0005524">
    <property type="term" value="F:ATP binding"/>
    <property type="evidence" value="ECO:0007669"/>
    <property type="project" value="UniProtKB-UniRule"/>
</dbReference>
<dbReference type="GO" id="GO:0046872">
    <property type="term" value="F:metal ion binding"/>
    <property type="evidence" value="ECO:0007669"/>
    <property type="project" value="InterPro"/>
</dbReference>
<dbReference type="SUPFAM" id="SSF56059">
    <property type="entry name" value="Glutathione synthetase ATP-binding domain-like"/>
    <property type="match status" value="1"/>
</dbReference>